<evidence type="ECO:0000313" key="3">
    <source>
        <dbReference type="EMBL" id="TXJ46741.1"/>
    </source>
</evidence>
<name>A0A5C8CXY8_9SPIR</name>
<dbReference type="GO" id="GO:0003700">
    <property type="term" value="F:DNA-binding transcription factor activity"/>
    <property type="evidence" value="ECO:0007669"/>
    <property type="project" value="InterPro"/>
</dbReference>
<feature type="domain" description="RNA polymerase sigma-70 region 4" evidence="1">
    <location>
        <begin position="78"/>
        <end position="116"/>
    </location>
</feature>
<dbReference type="AlphaFoldDB" id="A0A5C8CXY8"/>
<organism evidence="3 5">
    <name type="scientific">Brachyspira aalborgi</name>
    <dbReference type="NCBI Taxonomy" id="29522"/>
    <lineage>
        <taxon>Bacteria</taxon>
        <taxon>Pseudomonadati</taxon>
        <taxon>Spirochaetota</taxon>
        <taxon>Spirochaetia</taxon>
        <taxon>Brachyspirales</taxon>
        <taxon>Brachyspiraceae</taxon>
        <taxon>Brachyspira</taxon>
    </lineage>
</organism>
<reference evidence="3" key="2">
    <citation type="submission" date="2019-01" db="EMBL/GenBank/DDBJ databases">
        <authorList>
            <person name="Thorell K."/>
        </authorList>
    </citation>
    <scope>NUCLEOTIDE SEQUENCE</scope>
    <source>
        <strain evidence="3">PC3714II</strain>
        <strain evidence="2">PC4597II</strain>
    </source>
</reference>
<sequence length="136" mass="15796">MIKDKTCNICENRHSCKELCESMNQKLRNIKKDNNIYSEKTINNYNKSVGNIDNLSSIVYSHGLSNIENRDIKRIIIAMLTKEQKKIIDLYSQGYTQREIAKTLKVSQSNISQRIESIKSELKKSLIEIIPYVVEK</sequence>
<accession>A0A5C8CXY8</accession>
<dbReference type="SUPFAM" id="SSF88659">
    <property type="entry name" value="Sigma3 and sigma4 domains of RNA polymerase sigma factors"/>
    <property type="match status" value="1"/>
</dbReference>
<evidence type="ECO:0000313" key="4">
    <source>
        <dbReference type="Proteomes" id="UP000324336"/>
    </source>
</evidence>
<reference evidence="4 5" key="1">
    <citation type="journal article" date="1992" name="Lakartidningen">
        <title>[Penicillin V and not amoxicillin is the first choice preparation in acute otitis].</title>
        <authorList>
            <person name="Kamme C."/>
            <person name="Lundgren K."/>
            <person name="Prellner K."/>
        </authorList>
    </citation>
    <scope>NUCLEOTIDE SEQUENCE [LARGE SCALE GENOMIC DNA]</scope>
    <source>
        <strain evidence="3 5">PC3714II</strain>
        <strain evidence="2 4">PC4597II</strain>
    </source>
</reference>
<evidence type="ECO:0000313" key="5">
    <source>
        <dbReference type="Proteomes" id="UP000324574"/>
    </source>
</evidence>
<dbReference type="InterPro" id="IPR013324">
    <property type="entry name" value="RNA_pol_sigma_r3/r4-like"/>
</dbReference>
<protein>
    <submittedName>
        <fullName evidence="3">Sigma-70 family RNA polymerase sigma factor</fullName>
    </submittedName>
</protein>
<dbReference type="Proteomes" id="UP000324574">
    <property type="component" value="Unassembled WGS sequence"/>
</dbReference>
<dbReference type="Pfam" id="PF04545">
    <property type="entry name" value="Sigma70_r4"/>
    <property type="match status" value="1"/>
</dbReference>
<dbReference type="EMBL" id="SAYA01000003">
    <property type="protein sequence ID" value="TXJ27852.1"/>
    <property type="molecule type" value="Genomic_DNA"/>
</dbReference>
<dbReference type="GO" id="GO:0006352">
    <property type="term" value="P:DNA-templated transcription initiation"/>
    <property type="evidence" value="ECO:0007669"/>
    <property type="project" value="InterPro"/>
</dbReference>
<evidence type="ECO:0000259" key="1">
    <source>
        <dbReference type="Pfam" id="PF04545"/>
    </source>
</evidence>
<dbReference type="Proteomes" id="UP000324336">
    <property type="component" value="Unassembled WGS sequence"/>
</dbReference>
<dbReference type="Gene3D" id="1.20.140.160">
    <property type="match status" value="1"/>
</dbReference>
<dbReference type="RefSeq" id="WP_147525655.1">
    <property type="nucleotide sequence ID" value="NZ_SAXV01000014.1"/>
</dbReference>
<proteinExistence type="predicted"/>
<dbReference type="InterPro" id="IPR007630">
    <property type="entry name" value="RNA_pol_sigma70_r4"/>
</dbReference>
<gene>
    <name evidence="3" type="ORF">EPJ70_00960</name>
    <name evidence="2" type="ORF">EPJ73_02380</name>
</gene>
<comment type="caution">
    <text evidence="3">The sequence shown here is derived from an EMBL/GenBank/DDBJ whole genome shotgun (WGS) entry which is preliminary data.</text>
</comment>
<evidence type="ECO:0000313" key="2">
    <source>
        <dbReference type="EMBL" id="TXJ27852.1"/>
    </source>
</evidence>
<dbReference type="EMBL" id="SAYG01000002">
    <property type="protein sequence ID" value="TXJ46741.1"/>
    <property type="molecule type" value="Genomic_DNA"/>
</dbReference>